<evidence type="ECO:0000313" key="1">
    <source>
        <dbReference type="EMBL" id="ETO30015.1"/>
    </source>
</evidence>
<organism evidence="1 2">
    <name type="scientific">Reticulomyxa filosa</name>
    <dbReference type="NCBI Taxonomy" id="46433"/>
    <lineage>
        <taxon>Eukaryota</taxon>
        <taxon>Sar</taxon>
        <taxon>Rhizaria</taxon>
        <taxon>Retaria</taxon>
        <taxon>Foraminifera</taxon>
        <taxon>Monothalamids</taxon>
        <taxon>Reticulomyxidae</taxon>
        <taxon>Reticulomyxa</taxon>
    </lineage>
</organism>
<gene>
    <name evidence="1" type="ORF">RFI_07106</name>
</gene>
<keyword evidence="2" id="KW-1185">Reference proteome</keyword>
<proteinExistence type="predicted"/>
<name>X6NUN7_RETFI</name>
<dbReference type="EMBL" id="ASPP01005719">
    <property type="protein sequence ID" value="ETO30015.1"/>
    <property type="molecule type" value="Genomic_DNA"/>
</dbReference>
<protein>
    <submittedName>
        <fullName evidence="1">Uncharacterized protein</fullName>
    </submittedName>
</protein>
<accession>X6NUN7</accession>
<sequence>MLKEGFIQVKTIFYVNLRLNFIQETFLQIKEKIDKSKEIYNKSVMCTKCYLTPFLMNKHEMECKFLFLLKGRNISYFYEFIFIQYFNPLSFMADLGNSS</sequence>
<reference evidence="1 2" key="1">
    <citation type="journal article" date="2013" name="Curr. Biol.">
        <title>The Genome of the Foraminiferan Reticulomyxa filosa.</title>
        <authorList>
            <person name="Glockner G."/>
            <person name="Hulsmann N."/>
            <person name="Schleicher M."/>
            <person name="Noegel A.A."/>
            <person name="Eichinger L."/>
            <person name="Gallinger C."/>
            <person name="Pawlowski J."/>
            <person name="Sierra R."/>
            <person name="Euteneuer U."/>
            <person name="Pillet L."/>
            <person name="Moustafa A."/>
            <person name="Platzer M."/>
            <person name="Groth M."/>
            <person name="Szafranski K."/>
            <person name="Schliwa M."/>
        </authorList>
    </citation>
    <scope>NUCLEOTIDE SEQUENCE [LARGE SCALE GENOMIC DNA]</scope>
</reference>
<evidence type="ECO:0000313" key="2">
    <source>
        <dbReference type="Proteomes" id="UP000023152"/>
    </source>
</evidence>
<dbReference type="Proteomes" id="UP000023152">
    <property type="component" value="Unassembled WGS sequence"/>
</dbReference>
<dbReference type="AlphaFoldDB" id="X6NUN7"/>
<comment type="caution">
    <text evidence="1">The sequence shown here is derived from an EMBL/GenBank/DDBJ whole genome shotgun (WGS) entry which is preliminary data.</text>
</comment>